<keyword evidence="5" id="KW-0732">Signal</keyword>
<protein>
    <recommendedName>
        <fullName evidence="8">Kelch repeat-containing protein</fullName>
    </recommendedName>
</protein>
<feature type="compositionally biased region" description="Low complexity" evidence="3">
    <location>
        <begin position="558"/>
        <end position="590"/>
    </location>
</feature>
<dbReference type="Proteomes" id="UP001283341">
    <property type="component" value="Unassembled WGS sequence"/>
</dbReference>
<gene>
    <name evidence="6" type="ORF">B0H66DRAFT_192462</name>
</gene>
<dbReference type="InterPro" id="IPR015915">
    <property type="entry name" value="Kelch-typ_b-propeller"/>
</dbReference>
<keyword evidence="4" id="KW-1133">Transmembrane helix</keyword>
<feature type="transmembrane region" description="Helical" evidence="4">
    <location>
        <begin position="491"/>
        <end position="511"/>
    </location>
</feature>
<comment type="caution">
    <text evidence="6">The sequence shown here is derived from an EMBL/GenBank/DDBJ whole genome shotgun (WGS) entry which is preliminary data.</text>
</comment>
<evidence type="ECO:0000256" key="1">
    <source>
        <dbReference type="ARBA" id="ARBA00022737"/>
    </source>
</evidence>
<dbReference type="PANTHER" id="PTHR47435:SF4">
    <property type="entry name" value="KELCH REPEAT PROTEIN (AFU_ORTHOLOGUE AFUA_5G12780)"/>
    <property type="match status" value="1"/>
</dbReference>
<evidence type="ECO:0000256" key="4">
    <source>
        <dbReference type="SAM" id="Phobius"/>
    </source>
</evidence>
<dbReference type="PANTHER" id="PTHR47435">
    <property type="entry name" value="KELCH REPEAT PROTEIN (AFU_ORTHOLOGUE AFUA_5G12780)"/>
    <property type="match status" value="1"/>
</dbReference>
<dbReference type="AlphaFoldDB" id="A0AAE0IBL4"/>
<feature type="region of interest" description="Disordered" evidence="3">
    <location>
        <begin position="670"/>
        <end position="719"/>
    </location>
</feature>
<keyword evidence="2" id="KW-0408">Iron</keyword>
<reference evidence="6" key="2">
    <citation type="submission" date="2023-06" db="EMBL/GenBank/DDBJ databases">
        <authorList>
            <consortium name="Lawrence Berkeley National Laboratory"/>
            <person name="Haridas S."/>
            <person name="Hensen N."/>
            <person name="Bonometti L."/>
            <person name="Westerberg I."/>
            <person name="Brannstrom I.O."/>
            <person name="Guillou S."/>
            <person name="Cros-Aarteil S."/>
            <person name="Calhoun S."/>
            <person name="Kuo A."/>
            <person name="Mondo S."/>
            <person name="Pangilinan J."/>
            <person name="Riley R."/>
            <person name="Labutti K."/>
            <person name="Andreopoulos B."/>
            <person name="Lipzen A."/>
            <person name="Chen C."/>
            <person name="Yanf M."/>
            <person name="Daum C."/>
            <person name="Ng V."/>
            <person name="Clum A."/>
            <person name="Steindorff A."/>
            <person name="Ohm R."/>
            <person name="Martin F."/>
            <person name="Silar P."/>
            <person name="Natvig D."/>
            <person name="Lalanne C."/>
            <person name="Gautier V."/>
            <person name="Ament-Velasquez S.L."/>
            <person name="Kruys A."/>
            <person name="Hutchinson M.I."/>
            <person name="Powell A.J."/>
            <person name="Barry K."/>
            <person name="Miller A.N."/>
            <person name="Grigoriev I.V."/>
            <person name="Debuchy R."/>
            <person name="Gladieux P."/>
            <person name="Thoren M.H."/>
            <person name="Johannesson H."/>
        </authorList>
    </citation>
    <scope>NUCLEOTIDE SEQUENCE</scope>
    <source>
        <strain evidence="6">CBS 118394</strain>
    </source>
</reference>
<feature type="signal peptide" evidence="5">
    <location>
        <begin position="1"/>
        <end position="42"/>
    </location>
</feature>
<feature type="region of interest" description="Disordered" evidence="3">
    <location>
        <begin position="518"/>
        <end position="596"/>
    </location>
</feature>
<name>A0AAE0IBL4_9PEZI</name>
<evidence type="ECO:0000313" key="7">
    <source>
        <dbReference type="Proteomes" id="UP001283341"/>
    </source>
</evidence>
<feature type="region of interest" description="Disordered" evidence="3">
    <location>
        <begin position="460"/>
        <end position="484"/>
    </location>
</feature>
<organism evidence="6 7">
    <name type="scientific">Apodospora peruviana</name>
    <dbReference type="NCBI Taxonomy" id="516989"/>
    <lineage>
        <taxon>Eukaryota</taxon>
        <taxon>Fungi</taxon>
        <taxon>Dikarya</taxon>
        <taxon>Ascomycota</taxon>
        <taxon>Pezizomycotina</taxon>
        <taxon>Sordariomycetes</taxon>
        <taxon>Sordariomycetidae</taxon>
        <taxon>Sordariales</taxon>
        <taxon>Lasiosphaeriaceae</taxon>
        <taxon>Apodospora</taxon>
    </lineage>
</organism>
<evidence type="ECO:0000256" key="2">
    <source>
        <dbReference type="ARBA" id="ARBA00023004"/>
    </source>
</evidence>
<dbReference type="SUPFAM" id="SSF117281">
    <property type="entry name" value="Kelch motif"/>
    <property type="match status" value="1"/>
</dbReference>
<evidence type="ECO:0000256" key="5">
    <source>
        <dbReference type="SAM" id="SignalP"/>
    </source>
</evidence>
<accession>A0AAE0IBL4</accession>
<evidence type="ECO:0000256" key="3">
    <source>
        <dbReference type="SAM" id="MobiDB-lite"/>
    </source>
</evidence>
<feature type="compositionally biased region" description="Low complexity" evidence="3">
    <location>
        <begin position="670"/>
        <end position="685"/>
    </location>
</feature>
<keyword evidence="1" id="KW-0677">Repeat</keyword>
<dbReference type="Gene3D" id="2.120.10.80">
    <property type="entry name" value="Kelch-type beta propeller"/>
    <property type="match status" value="1"/>
</dbReference>
<feature type="compositionally biased region" description="Basic and acidic residues" evidence="3">
    <location>
        <begin position="475"/>
        <end position="484"/>
    </location>
</feature>
<feature type="chain" id="PRO_5041914851" description="Kelch repeat-containing protein" evidence="5">
    <location>
        <begin position="43"/>
        <end position="719"/>
    </location>
</feature>
<evidence type="ECO:0008006" key="8">
    <source>
        <dbReference type="Google" id="ProtNLM"/>
    </source>
</evidence>
<evidence type="ECO:0000313" key="6">
    <source>
        <dbReference type="EMBL" id="KAK3322153.1"/>
    </source>
</evidence>
<dbReference type="EMBL" id="JAUEDM010000003">
    <property type="protein sequence ID" value="KAK3322153.1"/>
    <property type="molecule type" value="Genomic_DNA"/>
</dbReference>
<keyword evidence="4" id="KW-0472">Membrane</keyword>
<keyword evidence="7" id="KW-1185">Reference proteome</keyword>
<reference evidence="6" key="1">
    <citation type="journal article" date="2023" name="Mol. Phylogenet. Evol.">
        <title>Genome-scale phylogeny and comparative genomics of the fungal order Sordariales.</title>
        <authorList>
            <person name="Hensen N."/>
            <person name="Bonometti L."/>
            <person name="Westerberg I."/>
            <person name="Brannstrom I.O."/>
            <person name="Guillou S."/>
            <person name="Cros-Aarteil S."/>
            <person name="Calhoun S."/>
            <person name="Haridas S."/>
            <person name="Kuo A."/>
            <person name="Mondo S."/>
            <person name="Pangilinan J."/>
            <person name="Riley R."/>
            <person name="LaButti K."/>
            <person name="Andreopoulos B."/>
            <person name="Lipzen A."/>
            <person name="Chen C."/>
            <person name="Yan M."/>
            <person name="Daum C."/>
            <person name="Ng V."/>
            <person name="Clum A."/>
            <person name="Steindorff A."/>
            <person name="Ohm R.A."/>
            <person name="Martin F."/>
            <person name="Silar P."/>
            <person name="Natvig D.O."/>
            <person name="Lalanne C."/>
            <person name="Gautier V."/>
            <person name="Ament-Velasquez S.L."/>
            <person name="Kruys A."/>
            <person name="Hutchinson M.I."/>
            <person name="Powell A.J."/>
            <person name="Barry K."/>
            <person name="Miller A.N."/>
            <person name="Grigoriev I.V."/>
            <person name="Debuchy R."/>
            <person name="Gladieux P."/>
            <person name="Hiltunen Thoren M."/>
            <person name="Johannesson H."/>
        </authorList>
    </citation>
    <scope>NUCLEOTIDE SEQUENCE</scope>
    <source>
        <strain evidence="6">CBS 118394</strain>
    </source>
</reference>
<proteinExistence type="predicted"/>
<dbReference type="Pfam" id="PF24681">
    <property type="entry name" value="Kelch_KLHDC2_KLHL20_DRC7"/>
    <property type="match status" value="1"/>
</dbReference>
<sequence length="719" mass="77118">MMIMMISLSSMLQWRIRAVGIHMSISLLLLLLLLALPSFTSAQLDTVRNFCRRFGHQTAVIDRRLYIDGGFLNYNPLSQYPTNYSNTGLFYQDLDVLSARGMPQLYANLTKNASIPSVSGGTLWADTVNKRFYLFGGEYEQQQQAPSSQFTLWSFNTLSQEWESFGQPAQTVINGVSYGAGVSVSERGEGYYYGGWMSMANDSVATSTLIRYDMDANAWTNSTGPDSVRRAEGAMVFLPIGDGGMLVYFGGVQQPSTNGSSVVGQPMEQVFLYDVLSSKWYVQNATGTVPQMRRRFCAGAAWAADQSSYNIYIYGGAGMPPNTAGFDDVYILTIPSFQWIKLYPSDGNVTGQYPHHSLTCNVVAGNSQMLIVGGTFPTSGGLCDVPDQFGTHNLDLGQQNPEHAPWYLFSPNLTTYAVPKPIRDVVGGSAGGGATRTTPARGFANPDLKVLMTRKASIANRTPTRAVPEPTGDGNEGRGGRDGGMHLSTGAIAGIVVGAVVAAVAVLLGCCRSARRRHRRRRQLGQCDGSRGIPSELVGSGTQQTQPQPWSPASCPNTTSTTYTPTTSPYPMPSLFLSQQQQHPSLQSPPVELEAPPPGTTGFWYAPSGVQYELLSSETTAAAGITQGHGIVHNTGGNNDGIAREGSPAWVPQTKIDSEGRVWVQVATSPAAASPSSIAPVSGSSGDVGGGGVHDNAMLARPTPEETAEPRKHLTYYHP</sequence>
<keyword evidence="4" id="KW-0812">Transmembrane</keyword>
<dbReference type="GO" id="GO:0019760">
    <property type="term" value="P:glucosinolate metabolic process"/>
    <property type="evidence" value="ECO:0007669"/>
    <property type="project" value="UniProtKB-ARBA"/>
</dbReference>